<dbReference type="Pfam" id="PF02630">
    <property type="entry name" value="SCO1-SenC"/>
    <property type="match status" value="1"/>
</dbReference>
<sequence>MPKSFIARSIFILCIALIVAAAAFIGMKVFDQKPTSNQSGALIGGPFNLVDHTGKAVTEKDFLGKYMLIYYGYTYCPDVCPTSLTLLSGAMDIVEEKDPELAKQITPVFITVDPERDTVSAMNDYVENFYPTMVGLTGTTEQVSAAAKAYRVFYQKAESEESNEYLMDHSSITYLIGPDGLYAKHYGHGTESDKMAASLIEILSN</sequence>
<accession>A0A0H2ME65</accession>
<dbReference type="Proteomes" id="UP000035444">
    <property type="component" value="Unassembled WGS sequence"/>
</dbReference>
<feature type="disulfide bond" description="Redox-active" evidence="4">
    <location>
        <begin position="76"/>
        <end position="80"/>
    </location>
</feature>
<dbReference type="STRING" id="1489064.WH96_09200"/>
<proteinExistence type="inferred from homology"/>
<dbReference type="PANTHER" id="PTHR12151:SF25">
    <property type="entry name" value="LINALOOL DEHYDRATASE_ISOMERASE DOMAIN-CONTAINING PROTEIN"/>
    <property type="match status" value="1"/>
</dbReference>
<dbReference type="CDD" id="cd02968">
    <property type="entry name" value="SCO"/>
    <property type="match status" value="1"/>
</dbReference>
<comment type="caution">
    <text evidence="5">The sequence shown here is derived from an EMBL/GenBank/DDBJ whole genome shotgun (WGS) entry which is preliminary data.</text>
</comment>
<dbReference type="SUPFAM" id="SSF52833">
    <property type="entry name" value="Thioredoxin-like"/>
    <property type="match status" value="1"/>
</dbReference>
<dbReference type="InterPro" id="IPR003782">
    <property type="entry name" value="SCO1/SenC"/>
</dbReference>
<evidence type="ECO:0000256" key="3">
    <source>
        <dbReference type="PIRSR" id="PIRSR603782-1"/>
    </source>
</evidence>
<evidence type="ECO:0000256" key="4">
    <source>
        <dbReference type="PIRSR" id="PIRSR603782-2"/>
    </source>
</evidence>
<dbReference type="PANTHER" id="PTHR12151">
    <property type="entry name" value="ELECTRON TRANSPORT PROTIN SCO1/SENC FAMILY MEMBER"/>
    <property type="match status" value="1"/>
</dbReference>
<reference evidence="5 6" key="1">
    <citation type="submission" date="2015-03" db="EMBL/GenBank/DDBJ databases">
        <title>Genome Sequence of Kiloniella spongiae MEBiC09566, isolated from a marine sponge.</title>
        <authorList>
            <person name="Shao Z."/>
            <person name="Wang L."/>
            <person name="Li X."/>
        </authorList>
    </citation>
    <scope>NUCLEOTIDE SEQUENCE [LARGE SCALE GENOMIC DNA]</scope>
    <source>
        <strain evidence="5 6">MEBiC09566</strain>
    </source>
</reference>
<name>A0A0H2ME65_9PROT</name>
<keyword evidence="3" id="KW-0479">Metal-binding</keyword>
<evidence type="ECO:0000256" key="2">
    <source>
        <dbReference type="ARBA" id="ARBA00023008"/>
    </source>
</evidence>
<dbReference type="InterPro" id="IPR036249">
    <property type="entry name" value="Thioredoxin-like_sf"/>
</dbReference>
<keyword evidence="4" id="KW-1015">Disulfide bond</keyword>
<evidence type="ECO:0000313" key="5">
    <source>
        <dbReference type="EMBL" id="KLN60668.1"/>
    </source>
</evidence>
<gene>
    <name evidence="5" type="ORF">WH96_09200</name>
</gene>
<dbReference type="PATRIC" id="fig|1489064.4.peg.3119"/>
<protein>
    <submittedName>
        <fullName evidence="5">Electron transporter SenC</fullName>
    </submittedName>
</protein>
<keyword evidence="6" id="KW-1185">Reference proteome</keyword>
<feature type="binding site" evidence="3">
    <location>
        <position position="169"/>
    </location>
    <ligand>
        <name>Cu cation</name>
        <dbReference type="ChEBI" id="CHEBI:23378"/>
    </ligand>
</feature>
<organism evidence="5 6">
    <name type="scientific">Kiloniella spongiae</name>
    <dbReference type="NCBI Taxonomy" id="1489064"/>
    <lineage>
        <taxon>Bacteria</taxon>
        <taxon>Pseudomonadati</taxon>
        <taxon>Pseudomonadota</taxon>
        <taxon>Alphaproteobacteria</taxon>
        <taxon>Rhodospirillales</taxon>
        <taxon>Kiloniellaceae</taxon>
        <taxon>Kiloniella</taxon>
    </lineage>
</organism>
<dbReference type="FunFam" id="3.40.30.10:FF:000013">
    <property type="entry name" value="Blast:Protein SCO1 homolog, mitochondrial"/>
    <property type="match status" value="1"/>
</dbReference>
<feature type="binding site" evidence="3">
    <location>
        <position position="76"/>
    </location>
    <ligand>
        <name>Cu cation</name>
        <dbReference type="ChEBI" id="CHEBI:23378"/>
    </ligand>
</feature>
<dbReference type="AlphaFoldDB" id="A0A0H2ME65"/>
<feature type="binding site" evidence="3">
    <location>
        <position position="80"/>
    </location>
    <ligand>
        <name>Cu cation</name>
        <dbReference type="ChEBI" id="CHEBI:23378"/>
    </ligand>
</feature>
<dbReference type="GO" id="GO:0046872">
    <property type="term" value="F:metal ion binding"/>
    <property type="evidence" value="ECO:0007669"/>
    <property type="project" value="UniProtKB-KW"/>
</dbReference>
<keyword evidence="2 3" id="KW-0186">Copper</keyword>
<dbReference type="EMBL" id="LAQL01000006">
    <property type="protein sequence ID" value="KLN60668.1"/>
    <property type="molecule type" value="Genomic_DNA"/>
</dbReference>
<comment type="similarity">
    <text evidence="1">Belongs to the SCO1/2 family.</text>
</comment>
<dbReference type="Gene3D" id="3.40.30.10">
    <property type="entry name" value="Glutaredoxin"/>
    <property type="match status" value="1"/>
</dbReference>
<evidence type="ECO:0000313" key="6">
    <source>
        <dbReference type="Proteomes" id="UP000035444"/>
    </source>
</evidence>
<dbReference type="RefSeq" id="WP_047763884.1">
    <property type="nucleotide sequence ID" value="NZ_LAQL01000006.1"/>
</dbReference>
<dbReference type="OrthoDB" id="9790194at2"/>
<evidence type="ECO:0000256" key="1">
    <source>
        <dbReference type="ARBA" id="ARBA00010996"/>
    </source>
</evidence>